<keyword evidence="3" id="KW-1185">Reference proteome</keyword>
<feature type="non-terminal residue" evidence="2">
    <location>
        <position position="88"/>
    </location>
</feature>
<dbReference type="AlphaFoldDB" id="A0A1M5A3L0"/>
<protein>
    <submittedName>
        <fullName evidence="2">Transposase domain</fullName>
    </submittedName>
</protein>
<dbReference type="RefSeq" id="WP_072865965.1">
    <property type="nucleotide sequence ID" value="NZ_FQUI01000051.1"/>
</dbReference>
<comment type="caution">
    <text evidence="2">The sequence shown here is derived from an EMBL/GenBank/DDBJ whole genome shotgun (WGS) entry which is preliminary data.</text>
</comment>
<sequence>MSNNPKQFYLDFVYDEYMKSNSSFAYILTIFDYIDWSLVPEIKNPGVGRTGYSPVSMIKAILIKIIKNLNSTSDLIDELYSNPYLAQA</sequence>
<evidence type="ECO:0000313" key="3">
    <source>
        <dbReference type="Proteomes" id="UP000184334"/>
    </source>
</evidence>
<dbReference type="Proteomes" id="UP000184334">
    <property type="component" value="Unassembled WGS sequence"/>
</dbReference>
<proteinExistence type="predicted"/>
<feature type="domain" description="Transposase InsH N-terminal" evidence="1">
    <location>
        <begin position="30"/>
        <end position="85"/>
    </location>
</feature>
<dbReference type="OrthoDB" id="47718at2"/>
<organism evidence="2 3">
    <name type="scientific">Marinitoga hydrogenitolerans (strain DSM 16785 / JCM 12826 / AT1271)</name>
    <dbReference type="NCBI Taxonomy" id="1122195"/>
    <lineage>
        <taxon>Bacteria</taxon>
        <taxon>Thermotogati</taxon>
        <taxon>Thermotogota</taxon>
        <taxon>Thermotogae</taxon>
        <taxon>Petrotogales</taxon>
        <taxon>Petrotogaceae</taxon>
        <taxon>Marinitoga</taxon>
    </lineage>
</organism>
<evidence type="ECO:0000259" key="1">
    <source>
        <dbReference type="Pfam" id="PF05598"/>
    </source>
</evidence>
<gene>
    <name evidence="2" type="ORF">SAMN02745164_02081</name>
</gene>
<dbReference type="InterPro" id="IPR008490">
    <property type="entry name" value="Transposase_InsH_N"/>
</dbReference>
<reference evidence="2" key="1">
    <citation type="submission" date="2016-11" db="EMBL/GenBank/DDBJ databases">
        <authorList>
            <person name="Varghese N."/>
            <person name="Submissions S."/>
        </authorList>
    </citation>
    <scope>NUCLEOTIDE SEQUENCE [LARGE SCALE GENOMIC DNA]</scope>
    <source>
        <strain evidence="2">DSM 16785</strain>
    </source>
</reference>
<name>A0A1M5A3L0_MARH1</name>
<dbReference type="Pfam" id="PF05598">
    <property type="entry name" value="DUF772"/>
    <property type="match status" value="1"/>
</dbReference>
<evidence type="ECO:0000313" key="2">
    <source>
        <dbReference type="EMBL" id="SHF24432.1"/>
    </source>
</evidence>
<accession>A0A1M5A3L0</accession>
<dbReference type="EMBL" id="FQUI01000051">
    <property type="protein sequence ID" value="SHF24432.1"/>
    <property type="molecule type" value="Genomic_DNA"/>
</dbReference>